<keyword evidence="2" id="KW-1185">Reference proteome</keyword>
<dbReference type="EMBL" id="WIXE01002686">
    <property type="protein sequence ID" value="KAK5984600.1"/>
    <property type="molecule type" value="Genomic_DNA"/>
</dbReference>
<evidence type="ECO:0000313" key="1">
    <source>
        <dbReference type="EMBL" id="KAK5984600.1"/>
    </source>
</evidence>
<gene>
    <name evidence="1" type="ORF">GCK32_020883</name>
</gene>
<protein>
    <submittedName>
        <fullName evidence="1">Uncharacterized protein</fullName>
    </submittedName>
</protein>
<feature type="non-terminal residue" evidence="1">
    <location>
        <position position="1"/>
    </location>
</feature>
<dbReference type="Proteomes" id="UP001331761">
    <property type="component" value="Unassembled WGS sequence"/>
</dbReference>
<sequence>DSSVDFERFDQFARALFSDGRVQLTTPETNNHYEQDGSLRSDFCATLDNCVL</sequence>
<dbReference type="AlphaFoldDB" id="A0AAN8FUP8"/>
<reference evidence="1 2" key="1">
    <citation type="submission" date="2019-10" db="EMBL/GenBank/DDBJ databases">
        <title>Assembly and Annotation for the nematode Trichostrongylus colubriformis.</title>
        <authorList>
            <person name="Martin J."/>
        </authorList>
    </citation>
    <scope>NUCLEOTIDE SEQUENCE [LARGE SCALE GENOMIC DNA]</scope>
    <source>
        <strain evidence="1">G859</strain>
        <tissue evidence="1">Whole worm</tissue>
    </source>
</reference>
<organism evidence="1 2">
    <name type="scientific">Trichostrongylus colubriformis</name>
    <name type="common">Black scour worm</name>
    <dbReference type="NCBI Taxonomy" id="6319"/>
    <lineage>
        <taxon>Eukaryota</taxon>
        <taxon>Metazoa</taxon>
        <taxon>Ecdysozoa</taxon>
        <taxon>Nematoda</taxon>
        <taxon>Chromadorea</taxon>
        <taxon>Rhabditida</taxon>
        <taxon>Rhabditina</taxon>
        <taxon>Rhabditomorpha</taxon>
        <taxon>Strongyloidea</taxon>
        <taxon>Trichostrongylidae</taxon>
        <taxon>Trichostrongylus</taxon>
    </lineage>
</organism>
<evidence type="ECO:0000313" key="2">
    <source>
        <dbReference type="Proteomes" id="UP001331761"/>
    </source>
</evidence>
<proteinExistence type="predicted"/>
<name>A0AAN8FUP8_TRICO</name>
<comment type="caution">
    <text evidence="1">The sequence shown here is derived from an EMBL/GenBank/DDBJ whole genome shotgun (WGS) entry which is preliminary data.</text>
</comment>
<accession>A0AAN8FUP8</accession>